<dbReference type="PANTHER" id="PTHR30521">
    <property type="entry name" value="DEFERROCHELATASE/PEROXIDASE"/>
    <property type="match status" value="1"/>
</dbReference>
<dbReference type="InterPro" id="IPR011008">
    <property type="entry name" value="Dimeric_a/b-barrel"/>
</dbReference>
<keyword evidence="4" id="KW-0560">Oxidoreductase</keyword>
<evidence type="ECO:0000256" key="3">
    <source>
        <dbReference type="ARBA" id="ARBA00022723"/>
    </source>
</evidence>
<evidence type="ECO:0000256" key="1">
    <source>
        <dbReference type="ARBA" id="ARBA00001970"/>
    </source>
</evidence>
<keyword evidence="5" id="KW-0408">Iron</keyword>
<accession>A0A368YAJ1</accession>
<dbReference type="SUPFAM" id="SSF54909">
    <property type="entry name" value="Dimeric alpha+beta barrel"/>
    <property type="match status" value="1"/>
</dbReference>
<keyword evidence="8" id="KW-1185">Reference proteome</keyword>
<dbReference type="Proteomes" id="UP000252884">
    <property type="component" value="Unassembled WGS sequence"/>
</dbReference>
<dbReference type="InterPro" id="IPR006314">
    <property type="entry name" value="Dyp_peroxidase"/>
</dbReference>
<protein>
    <submittedName>
        <fullName evidence="7">Dyp-type peroxidase family</fullName>
    </submittedName>
</protein>
<dbReference type="RefSeq" id="WP_114465490.1">
    <property type="nucleotide sequence ID" value="NZ_QPJK01000001.1"/>
</dbReference>
<dbReference type="GO" id="GO:0004601">
    <property type="term" value="F:peroxidase activity"/>
    <property type="evidence" value="ECO:0007669"/>
    <property type="project" value="UniProtKB-KW"/>
</dbReference>
<comment type="cofactor">
    <cofactor evidence="1">
        <name>heme b</name>
        <dbReference type="ChEBI" id="CHEBI:60344"/>
    </cofactor>
</comment>
<organism evidence="7 8">
    <name type="scientific">Pseudorhodoferax soli</name>
    <dbReference type="NCBI Taxonomy" id="545864"/>
    <lineage>
        <taxon>Bacteria</taxon>
        <taxon>Pseudomonadati</taxon>
        <taxon>Pseudomonadota</taxon>
        <taxon>Betaproteobacteria</taxon>
        <taxon>Burkholderiales</taxon>
        <taxon>Comamonadaceae</taxon>
    </lineage>
</organism>
<evidence type="ECO:0000259" key="6">
    <source>
        <dbReference type="Pfam" id="PF20628"/>
    </source>
</evidence>
<comment type="caution">
    <text evidence="7">The sequence shown here is derived from an EMBL/GenBank/DDBJ whole genome shotgun (WGS) entry which is preliminary data.</text>
</comment>
<evidence type="ECO:0000256" key="2">
    <source>
        <dbReference type="ARBA" id="ARBA00022559"/>
    </source>
</evidence>
<sequence>MRNHVRGSGLAGITNLALQARVREGLAPGFEPISYLERLRRLLDAMHSSRRNARESELRDSAFPDPVGRFNMISGFRYALVPPALVGSKSWHLSLNVSFDGGWEPYMRVIYRDIGPLLDALLCHCEGYPGSRTSDFDTYCRWVRSAEQDAGIFYTDGPATLSDQRYLASVERLQRESGDPAQADRAIAAHAEPDALSATRQGLERMLGDLEGFLPLHLRTLKGLYRLTGWWAGADGDILLRFAHLALKGLQSTLATEAFNQHPQVPLIKKLFADELAWLARPLPEPVPADRLAWNPDALQAAVLGQGLRATHGALVLLRVTDPQRAAEHLATLAPRCAAPAAAEGEVRLHIGFTMAGLRALHIDPERLDRLPAEFAEGMEPRAGLLGDLRGNHPDHWHRPLRHGVDPAREDRIELGVVHVAIMMRTIDTADEGHGLHPLIQGAVRVLGQGTGLAVLAVEPTRSRTTAPDGREHFGFVDGISQPMVAPELTPDPAPDTSPYPRQHQVRPGELVLGFANDRGDGPYPAEADGLLDRGSFLVVRKLRQRLDHLHAALEDYAEGDAQRRTELLERMMGRRQDGKPLVASGPGGDNDFRYRGADQAQCPFSSHVRRANPRDGQPGLPRILRRGMGYGPASLEAPPEADRGILFMAYCASIAEQYETVQRWLAGGNSSGVGSTQSDPLLGVPRAGQPRVFRWVDDCGAPQRADLGDKALVELQWGLYLFVPALAALERLSDFRSAPEPVLAPAPVPSSALDAWRNRLEDRDNGRATWRAVREQHGGEQHAEPYGRLLGTAGKVFPALADAPCKHFSVQGFGERMEASLGVNHLGMDPADGHKEVGPVVNAAVASIGEAQAFAAASAVAQAVLAETVRASSGAFALRHPDGRVRVAIDLMGFSEQVVGALSKLWFGLPDGQNMVVGGRSPTPDPQGKPRCPGHIIGPSRMVFGAHPQVHVTAEGELHGPMVLQAVKDQLAGGASPGLVAALRPGLAALGQAHGPDLLEREITGLLLGFAPTVHGNFLTVMKNWIEDGRLWSLQQDLAERTLAEEGPLATARAALWRPMLDTMQAEPVPPMVWRRPVVDGQPDPDATVVLGLASAIESLPPGEQARRDALLFGGDYFAPGTDRWGLHACPGSRMGVGVMLAMAAALLQAGTLRPTGSPVLLILTPKVAVPATA</sequence>
<evidence type="ECO:0000313" key="7">
    <source>
        <dbReference type="EMBL" id="RCW75857.1"/>
    </source>
</evidence>
<gene>
    <name evidence="7" type="ORF">DES41_101460</name>
</gene>
<feature type="domain" description="Dyp-type peroxidase C-terminal" evidence="6">
    <location>
        <begin position="534"/>
        <end position="668"/>
    </location>
</feature>
<keyword evidence="3" id="KW-0479">Metal-binding</keyword>
<evidence type="ECO:0000313" key="8">
    <source>
        <dbReference type="Proteomes" id="UP000252884"/>
    </source>
</evidence>
<reference evidence="7 8" key="1">
    <citation type="submission" date="2018-07" db="EMBL/GenBank/DDBJ databases">
        <title>Genomic Encyclopedia of Type Strains, Phase IV (KMG-IV): sequencing the most valuable type-strain genomes for metagenomic binning, comparative biology and taxonomic classification.</title>
        <authorList>
            <person name="Goeker M."/>
        </authorList>
    </citation>
    <scope>NUCLEOTIDE SEQUENCE [LARGE SCALE GENOMIC DNA]</scope>
    <source>
        <strain evidence="7 8">DSM 21634</strain>
    </source>
</reference>
<dbReference type="OrthoDB" id="9781066at2"/>
<dbReference type="GO" id="GO:0005829">
    <property type="term" value="C:cytosol"/>
    <property type="evidence" value="ECO:0007669"/>
    <property type="project" value="TreeGrafter"/>
</dbReference>
<dbReference type="Pfam" id="PF20628">
    <property type="entry name" value="Dyp_perox_C"/>
    <property type="match status" value="1"/>
</dbReference>
<proteinExistence type="predicted"/>
<evidence type="ECO:0000256" key="5">
    <source>
        <dbReference type="ARBA" id="ARBA00023004"/>
    </source>
</evidence>
<dbReference type="GO" id="GO:0046872">
    <property type="term" value="F:metal ion binding"/>
    <property type="evidence" value="ECO:0007669"/>
    <property type="project" value="UniProtKB-KW"/>
</dbReference>
<evidence type="ECO:0000256" key="4">
    <source>
        <dbReference type="ARBA" id="ARBA00023002"/>
    </source>
</evidence>
<dbReference type="PANTHER" id="PTHR30521:SF5">
    <property type="entry name" value="BLR4509 PROTEIN"/>
    <property type="match status" value="1"/>
</dbReference>
<dbReference type="GO" id="GO:0020037">
    <property type="term" value="F:heme binding"/>
    <property type="evidence" value="ECO:0007669"/>
    <property type="project" value="InterPro"/>
</dbReference>
<dbReference type="EMBL" id="QPJK01000001">
    <property type="protein sequence ID" value="RCW75857.1"/>
    <property type="molecule type" value="Genomic_DNA"/>
</dbReference>
<keyword evidence="2 7" id="KW-0575">Peroxidase</keyword>
<dbReference type="AlphaFoldDB" id="A0A368YAJ1"/>
<dbReference type="InterPro" id="IPR048328">
    <property type="entry name" value="Dyp_perox_C"/>
</dbReference>
<name>A0A368YAJ1_9BURK</name>
<dbReference type="PROSITE" id="PS51404">
    <property type="entry name" value="DYP_PEROXIDASE"/>
    <property type="match status" value="1"/>
</dbReference>